<dbReference type="OMA" id="PCEDESE"/>
<dbReference type="Gene3D" id="2.130.10.10">
    <property type="entry name" value="YVTN repeat-like/Quinoprotein amine dehydrogenase"/>
    <property type="match status" value="2"/>
</dbReference>
<dbReference type="AlphaFoldDB" id="R7U2F6"/>
<dbReference type="GO" id="GO:0035556">
    <property type="term" value="P:intracellular signal transduction"/>
    <property type="evidence" value="ECO:0007669"/>
    <property type="project" value="InterPro"/>
</dbReference>
<dbReference type="Gene3D" id="1.10.750.20">
    <property type="entry name" value="SOCS box"/>
    <property type="match status" value="1"/>
</dbReference>
<sequence length="441" mass="49813">MGVMLSHECDGQLFLPDSPLAPFPVDKRRPAGSVVLVYSALPKGVKFDNQPEHMYWWSDVQFVPYKDNQLVNSVGAFVFRPGRVPLVANHNLHGLLYTMHLEDRLRVEVLRGTKTSASPNVCMHPDGKQACFVGCSDFHMMNLNTLNLTTKTSHSMDSQFKSLATSPNGNYIAVVAKCSIHVQLSTYIRDGNFLVNYCRIQCHKVCPGFRATRTYTDFLECRFSADSSLIAVGSSIGMLMVVRRADLSHYCNVIPDLYDANQKKLSNERCFDFDPRYRNRYIAFATCGNEVIITDLEASLTNLSIKVEPRESEAFELDSLKYSSDGSVVAVATSTARIELFSTLDGSLQYSLDATKIRPEDSMRLLSNNRLPKVIRMSFSTVGEHLAVSSTDGCIRVWQLPPEMRLQQLCRFAIMRYVKARDIPKLPLPRKLLLFLLRWPQ</sequence>
<dbReference type="InterPro" id="IPR036322">
    <property type="entry name" value="WD40_repeat_dom_sf"/>
</dbReference>
<dbReference type="PROSITE" id="PS50082">
    <property type="entry name" value="WD_REPEATS_2"/>
    <property type="match status" value="1"/>
</dbReference>
<evidence type="ECO:0000256" key="1">
    <source>
        <dbReference type="ARBA" id="ARBA00022786"/>
    </source>
</evidence>
<organism evidence="4">
    <name type="scientific">Capitella teleta</name>
    <name type="common">Polychaete worm</name>
    <dbReference type="NCBI Taxonomy" id="283909"/>
    <lineage>
        <taxon>Eukaryota</taxon>
        <taxon>Metazoa</taxon>
        <taxon>Spiralia</taxon>
        <taxon>Lophotrochozoa</taxon>
        <taxon>Annelida</taxon>
        <taxon>Polychaeta</taxon>
        <taxon>Sedentaria</taxon>
        <taxon>Scolecida</taxon>
        <taxon>Capitellidae</taxon>
        <taxon>Capitella</taxon>
    </lineage>
</organism>
<dbReference type="SUPFAM" id="SSF50978">
    <property type="entry name" value="WD40 repeat-like"/>
    <property type="match status" value="1"/>
</dbReference>
<reference evidence="6" key="1">
    <citation type="submission" date="2012-12" db="EMBL/GenBank/DDBJ databases">
        <authorList>
            <person name="Hellsten U."/>
            <person name="Grimwood J."/>
            <person name="Chapman J.A."/>
            <person name="Shapiro H."/>
            <person name="Aerts A."/>
            <person name="Otillar R.P."/>
            <person name="Terry A.Y."/>
            <person name="Boore J.L."/>
            <person name="Simakov O."/>
            <person name="Marletaz F."/>
            <person name="Cho S.-J."/>
            <person name="Edsinger-Gonzales E."/>
            <person name="Havlak P."/>
            <person name="Kuo D.-H."/>
            <person name="Larsson T."/>
            <person name="Lv J."/>
            <person name="Arendt D."/>
            <person name="Savage R."/>
            <person name="Osoegawa K."/>
            <person name="de Jong P."/>
            <person name="Lindberg D.R."/>
            <person name="Seaver E.C."/>
            <person name="Weisblat D.A."/>
            <person name="Putnam N.H."/>
            <person name="Grigoriev I.V."/>
            <person name="Rokhsar D.S."/>
        </authorList>
    </citation>
    <scope>NUCLEOTIDE SEQUENCE</scope>
    <source>
        <strain evidence="6">I ESC-2004</strain>
    </source>
</reference>
<keyword evidence="2" id="KW-0853">WD repeat</keyword>
<dbReference type="Pfam" id="PF00400">
    <property type="entry name" value="WD40"/>
    <property type="match status" value="1"/>
</dbReference>
<evidence type="ECO:0000313" key="5">
    <source>
        <dbReference type="EnsemblMetazoa" id="CapteP206254"/>
    </source>
</evidence>
<dbReference type="EMBL" id="KB306204">
    <property type="protein sequence ID" value="ELU00073.1"/>
    <property type="molecule type" value="Genomic_DNA"/>
</dbReference>
<dbReference type="Pfam" id="PF07525">
    <property type="entry name" value="SOCS_box"/>
    <property type="match status" value="1"/>
</dbReference>
<dbReference type="SMART" id="SM00253">
    <property type="entry name" value="SOCS"/>
    <property type="match status" value="1"/>
</dbReference>
<dbReference type="InterPro" id="IPR001496">
    <property type="entry name" value="SOCS_box"/>
</dbReference>
<dbReference type="InterPro" id="IPR036036">
    <property type="entry name" value="SOCS_box-like_dom_sf"/>
</dbReference>
<reference evidence="5" key="3">
    <citation type="submission" date="2015-06" db="UniProtKB">
        <authorList>
            <consortium name="EnsemblMetazoa"/>
        </authorList>
    </citation>
    <scope>IDENTIFICATION</scope>
</reference>
<keyword evidence="1" id="KW-0833">Ubl conjugation pathway</keyword>
<reference evidence="4 6" key="2">
    <citation type="journal article" date="2013" name="Nature">
        <title>Insights into bilaterian evolution from three spiralian genomes.</title>
        <authorList>
            <person name="Simakov O."/>
            <person name="Marletaz F."/>
            <person name="Cho S.J."/>
            <person name="Edsinger-Gonzales E."/>
            <person name="Havlak P."/>
            <person name="Hellsten U."/>
            <person name="Kuo D.H."/>
            <person name="Larsson T."/>
            <person name="Lv J."/>
            <person name="Arendt D."/>
            <person name="Savage R."/>
            <person name="Osoegawa K."/>
            <person name="de Jong P."/>
            <person name="Grimwood J."/>
            <person name="Chapman J.A."/>
            <person name="Shapiro H."/>
            <person name="Aerts A."/>
            <person name="Otillar R.P."/>
            <person name="Terry A.Y."/>
            <person name="Boore J.L."/>
            <person name="Grigoriev I.V."/>
            <person name="Lindberg D.R."/>
            <person name="Seaver E.C."/>
            <person name="Weisblat D.A."/>
            <person name="Putnam N.H."/>
            <person name="Rokhsar D.S."/>
        </authorList>
    </citation>
    <scope>NUCLEOTIDE SEQUENCE</scope>
    <source>
        <strain evidence="4 6">I ESC-2004</strain>
    </source>
</reference>
<protein>
    <recommendedName>
        <fullName evidence="3">SOCS box domain-containing protein</fullName>
    </recommendedName>
</protein>
<dbReference type="Proteomes" id="UP000014760">
    <property type="component" value="Unassembled WGS sequence"/>
</dbReference>
<evidence type="ECO:0000313" key="4">
    <source>
        <dbReference type="EMBL" id="ELU00073.1"/>
    </source>
</evidence>
<accession>R7U2F6</accession>
<dbReference type="InterPro" id="IPR051983">
    <property type="entry name" value="WSB_SOCS-box_domain"/>
</dbReference>
<dbReference type="GO" id="GO:0000209">
    <property type="term" value="P:protein polyubiquitination"/>
    <property type="evidence" value="ECO:0007669"/>
    <property type="project" value="TreeGrafter"/>
</dbReference>
<dbReference type="SUPFAM" id="SSF158235">
    <property type="entry name" value="SOCS box-like"/>
    <property type="match status" value="1"/>
</dbReference>
<feature type="domain" description="SOCS box" evidence="3">
    <location>
        <begin position="406"/>
        <end position="441"/>
    </location>
</feature>
<evidence type="ECO:0000313" key="6">
    <source>
        <dbReference type="Proteomes" id="UP000014760"/>
    </source>
</evidence>
<dbReference type="InterPro" id="IPR015943">
    <property type="entry name" value="WD40/YVTN_repeat-like_dom_sf"/>
</dbReference>
<evidence type="ECO:0000256" key="2">
    <source>
        <dbReference type="PROSITE-ProRule" id="PRU00221"/>
    </source>
</evidence>
<dbReference type="HOGENOM" id="CLU_621501_0_0_1"/>
<dbReference type="PROSITE" id="PS50225">
    <property type="entry name" value="SOCS"/>
    <property type="match status" value="1"/>
</dbReference>
<name>R7U2F6_CAPTE</name>
<dbReference type="OrthoDB" id="2013972at2759"/>
<keyword evidence="6" id="KW-1185">Reference proteome</keyword>
<evidence type="ECO:0000259" key="3">
    <source>
        <dbReference type="PROSITE" id="PS50225"/>
    </source>
</evidence>
<dbReference type="EMBL" id="AMQN01009780">
    <property type="status" value="NOT_ANNOTATED_CDS"/>
    <property type="molecule type" value="Genomic_DNA"/>
</dbReference>
<proteinExistence type="predicted"/>
<gene>
    <name evidence="4" type="ORF">CAPTEDRAFT_206254</name>
</gene>
<feature type="repeat" description="WD" evidence="2">
    <location>
        <begin position="374"/>
        <end position="408"/>
    </location>
</feature>
<dbReference type="InterPro" id="IPR001680">
    <property type="entry name" value="WD40_rpt"/>
</dbReference>
<dbReference type="PANTHER" id="PTHR15622">
    <property type="entry name" value="WD40 REPEAT PROTEIN"/>
    <property type="match status" value="1"/>
</dbReference>
<dbReference type="STRING" id="283909.R7U2F6"/>
<dbReference type="EnsemblMetazoa" id="CapteT206254">
    <property type="protein sequence ID" value="CapteP206254"/>
    <property type="gene ID" value="CapteG206254"/>
</dbReference>
<dbReference type="PANTHER" id="PTHR15622:SF2">
    <property type="entry name" value="U4_U6 SMALL NUCLEAR RIBONUCLEOPROTEIN PRP4"/>
    <property type="match status" value="1"/>
</dbReference>